<name>A0A9P1MVK4_9PELO</name>
<keyword evidence="2" id="KW-0408">Iron</keyword>
<dbReference type="OrthoDB" id="823504at2759"/>
<dbReference type="GO" id="GO:0006979">
    <property type="term" value="P:response to oxidative stress"/>
    <property type="evidence" value="ECO:0007669"/>
    <property type="project" value="InterPro"/>
</dbReference>
<dbReference type="Pfam" id="PF03098">
    <property type="entry name" value="An_peroxidase"/>
    <property type="match status" value="1"/>
</dbReference>
<dbReference type="InterPro" id="IPR037120">
    <property type="entry name" value="Haem_peroxidase_sf_animal"/>
</dbReference>
<dbReference type="GO" id="GO:0046872">
    <property type="term" value="F:metal ion binding"/>
    <property type="evidence" value="ECO:0007669"/>
    <property type="project" value="UniProtKB-KW"/>
</dbReference>
<evidence type="ECO:0008006" key="5">
    <source>
        <dbReference type="Google" id="ProtNLM"/>
    </source>
</evidence>
<feature type="binding site" description="axial binding residue" evidence="2">
    <location>
        <position position="338"/>
    </location>
    <ligand>
        <name>heme b</name>
        <dbReference type="ChEBI" id="CHEBI:60344"/>
    </ligand>
    <ligandPart>
        <name>Fe</name>
        <dbReference type="ChEBI" id="CHEBI:18248"/>
    </ligandPart>
</feature>
<keyword evidence="4" id="KW-1185">Reference proteome</keyword>
<dbReference type="PROSITE" id="PS50292">
    <property type="entry name" value="PEROXIDASE_3"/>
    <property type="match status" value="1"/>
</dbReference>
<dbReference type="CDD" id="cd09823">
    <property type="entry name" value="peroxinectin_like"/>
    <property type="match status" value="1"/>
</dbReference>
<dbReference type="Proteomes" id="UP001152747">
    <property type="component" value="Unassembled WGS sequence"/>
</dbReference>
<evidence type="ECO:0000256" key="2">
    <source>
        <dbReference type="PIRSR" id="PIRSR619791-2"/>
    </source>
</evidence>
<evidence type="ECO:0000313" key="3">
    <source>
        <dbReference type="EMBL" id="CAI5441307.1"/>
    </source>
</evidence>
<dbReference type="GO" id="GO:0004601">
    <property type="term" value="F:peroxidase activity"/>
    <property type="evidence" value="ECO:0007669"/>
    <property type="project" value="UniProtKB-KW"/>
</dbReference>
<sequence>MLPCDHTTRFRTFSGWCNNLKYPEYGNSFAPLRHVLPPVYDDGFDAPRVRAKSGRPLPNPRRVSNLVCEDKDVSHVKFTHMVMQFGQLLDHELTHSPVARGPNDEILNCTRCDSPEKISVHCMPIRVEADDGFFPTHNSNGEPRCLPFARSLLGQLNLGYRNQINQLTAFVDGSVIYGSTKCEANTLRLFTRGLLNFTDFGQGQMMLPQGNQEKDCRSSQEKRSMPCFVAGDERNSHQPGLTVMHTFMVREHNRIAMKLSALNPHWNDDTVYEEARRIVVAELQHITFSEFLPKIIGLDLLNAQNLVPKKSGYFSGYDSTCDAAISQPFATAAFRFGHTLIRRMFPRMNYNFKNMSEPVDLAQHFGHVGPIYEKEKGGLDAMLMGLLGTPSMAFDRHITDAVRNHLFMRRGEKTSGMDLIVLNILRARDHGVQPYNDLREFCGLKRATNFDDLKSEMDQENINILRSLYESVDDIDLFPGLVSERPLRGALLGTTMSCIIAEQFGRLKKCDRFYYENDNSAARFTPAQLNEIRKVKLASIFCANSKYLKTIQPNVFDVTDDLTNALIPCSDIAQVDLSHWKERRSCEMNGRTIALGDSVHMTPCVTCTCTTEGIACNPTRVDSCEKLTHKYLLTDIAKDTSCMIQCTDYMKRA</sequence>
<evidence type="ECO:0000313" key="4">
    <source>
        <dbReference type="Proteomes" id="UP001152747"/>
    </source>
</evidence>
<dbReference type="PANTHER" id="PTHR11475">
    <property type="entry name" value="OXIDASE/PEROXIDASE"/>
    <property type="match status" value="1"/>
</dbReference>
<dbReference type="EMBL" id="CANHGI010000002">
    <property type="protein sequence ID" value="CAI5441307.1"/>
    <property type="molecule type" value="Genomic_DNA"/>
</dbReference>
<dbReference type="SUPFAM" id="SSF57603">
    <property type="entry name" value="FnI-like domain"/>
    <property type="match status" value="1"/>
</dbReference>
<keyword evidence="1" id="KW-0560">Oxidoreductase</keyword>
<accession>A0A9P1MVK4</accession>
<dbReference type="InterPro" id="IPR019791">
    <property type="entry name" value="Haem_peroxidase_animal"/>
</dbReference>
<keyword evidence="2" id="KW-0349">Heme</keyword>
<dbReference type="FunFam" id="1.10.640.10:FF:000006">
    <property type="entry name" value="Double oxidase: two peroxidase domains"/>
    <property type="match status" value="1"/>
</dbReference>
<dbReference type="GO" id="GO:0020037">
    <property type="term" value="F:heme binding"/>
    <property type="evidence" value="ECO:0007669"/>
    <property type="project" value="InterPro"/>
</dbReference>
<organism evidence="3 4">
    <name type="scientific">Caenorhabditis angaria</name>
    <dbReference type="NCBI Taxonomy" id="860376"/>
    <lineage>
        <taxon>Eukaryota</taxon>
        <taxon>Metazoa</taxon>
        <taxon>Ecdysozoa</taxon>
        <taxon>Nematoda</taxon>
        <taxon>Chromadorea</taxon>
        <taxon>Rhabditida</taxon>
        <taxon>Rhabditina</taxon>
        <taxon>Rhabditomorpha</taxon>
        <taxon>Rhabditoidea</taxon>
        <taxon>Rhabditidae</taxon>
        <taxon>Peloderinae</taxon>
        <taxon>Caenorhabditis</taxon>
    </lineage>
</organism>
<dbReference type="AlphaFoldDB" id="A0A9P1MVK4"/>
<dbReference type="Gene3D" id="1.10.640.10">
    <property type="entry name" value="Haem peroxidase domain superfamily, animal type"/>
    <property type="match status" value="1"/>
</dbReference>
<dbReference type="InterPro" id="IPR010255">
    <property type="entry name" value="Haem_peroxidase_sf"/>
</dbReference>
<dbReference type="PRINTS" id="PR00457">
    <property type="entry name" value="ANPEROXIDASE"/>
</dbReference>
<gene>
    <name evidence="3" type="ORF">CAMP_LOCUS3944</name>
</gene>
<evidence type="ECO:0000256" key="1">
    <source>
        <dbReference type="ARBA" id="ARBA00022559"/>
    </source>
</evidence>
<dbReference type="PANTHER" id="PTHR11475:SF133">
    <property type="entry name" value="PEROXIDASE"/>
    <property type="match status" value="1"/>
</dbReference>
<comment type="caution">
    <text evidence="3">The sequence shown here is derived from an EMBL/GenBank/DDBJ whole genome shotgun (WGS) entry which is preliminary data.</text>
</comment>
<protein>
    <recommendedName>
        <fullName evidence="5">Animal hem peroxidase</fullName>
    </recommendedName>
</protein>
<keyword evidence="1" id="KW-0575">Peroxidase</keyword>
<proteinExistence type="predicted"/>
<dbReference type="SUPFAM" id="SSF48113">
    <property type="entry name" value="Heme-dependent peroxidases"/>
    <property type="match status" value="1"/>
</dbReference>
<reference evidence="3" key="1">
    <citation type="submission" date="2022-11" db="EMBL/GenBank/DDBJ databases">
        <authorList>
            <person name="Kikuchi T."/>
        </authorList>
    </citation>
    <scope>NUCLEOTIDE SEQUENCE</scope>
    <source>
        <strain evidence="3">PS1010</strain>
    </source>
</reference>
<keyword evidence="2" id="KW-0479">Metal-binding</keyword>